<organism evidence="1">
    <name type="scientific">Cronobacter turicensis</name>
    <dbReference type="NCBI Taxonomy" id="413502"/>
    <lineage>
        <taxon>Bacteria</taxon>
        <taxon>Pseudomonadati</taxon>
        <taxon>Pseudomonadota</taxon>
        <taxon>Gammaproteobacteria</taxon>
        <taxon>Enterobacterales</taxon>
        <taxon>Enterobacteriaceae</taxon>
        <taxon>Cronobacter</taxon>
    </lineage>
</organism>
<dbReference type="Pfam" id="PF08786">
    <property type="entry name" value="DcrB"/>
    <property type="match status" value="1"/>
</dbReference>
<proteinExistence type="predicted"/>
<reference evidence="1" key="1">
    <citation type="submission" date="2016-12" db="EMBL/GenBank/DDBJ databases">
        <title>Analysis of the Molecular Diversity Among Cronobacter Species Isolated from Filth Flies Using a Pan Genomic DNA Microarray.</title>
        <authorList>
            <person name="Pava-Ripoll M."/>
            <person name="Tall B."/>
            <person name="Farber J."/>
            <person name="Fanning S."/>
            <person name="Lehner A."/>
            <person name="Stephan R."/>
            <person name="Pagotto F."/>
            <person name="Iverson C."/>
            <person name="Ziobro G."/>
            <person name="Miller A."/>
            <person name="Pearson R."/>
            <person name="Yan Q."/>
            <person name="Kim M."/>
            <person name="Jeong S."/>
            <person name="Park J."/>
            <person name="Jun S."/>
            <person name="Choi H."/>
            <person name="Chung T."/>
            <person name="Yoo Y."/>
            <person name="Park E."/>
            <person name="Hwang S."/>
            <person name="Lee B."/>
            <person name="Sathyamoorthy V."/>
            <person name="Carter L."/>
            <person name="Mammel M."/>
            <person name="Jackson S."/>
            <person name="Kothary M."/>
            <person name="Patel I."/>
            <person name="Grim C."/>
            <person name="Gopinath G."/>
            <person name="Gangiredla J."/>
            <person name="Chase H."/>
        </authorList>
    </citation>
    <scope>NUCLEOTIDE SEQUENCE [LARGE SCALE GENOMIC DNA]</scope>
    <source>
        <strain evidence="1">MOD1-Sh41s</strain>
    </source>
</reference>
<dbReference type="InterPro" id="IPR014894">
    <property type="entry name" value="DcrB/EagT6"/>
</dbReference>
<dbReference type="AlphaFoldDB" id="A0A2T7B6A7"/>
<protein>
    <submittedName>
        <fullName evidence="1">DUF1795 domain-containing protein</fullName>
    </submittedName>
</protein>
<dbReference type="EMBL" id="MSAG01000013">
    <property type="protein sequence ID" value="PUX23227.1"/>
    <property type="molecule type" value="Genomic_DNA"/>
</dbReference>
<evidence type="ECO:0000313" key="1">
    <source>
        <dbReference type="EMBL" id="PUX23227.1"/>
    </source>
</evidence>
<dbReference type="InterPro" id="IPR016123">
    <property type="entry name" value="Mog1/PsbP_a/b/a-sand"/>
</dbReference>
<gene>
    <name evidence="1" type="ORF">BS411_08445</name>
</gene>
<dbReference type="RefSeq" id="WP_075198156.1">
    <property type="nucleotide sequence ID" value="NZ_CP187984.1"/>
</dbReference>
<dbReference type="Gene3D" id="3.40.1000.10">
    <property type="entry name" value="Mog1/PsbP, alpha/beta/alpha sandwich"/>
    <property type="match status" value="1"/>
</dbReference>
<dbReference type="OrthoDB" id="6518383at2"/>
<dbReference type="SUPFAM" id="SSF55724">
    <property type="entry name" value="Mog1p/PsbP-like"/>
    <property type="match status" value="1"/>
</dbReference>
<sequence>MSNKVQRYSLYEGHFLTTAPVLDRSVNILMFRDPDNQEYNLIINRATLDEEQTPEAFCESQMEILRTTLPGFQLEGKLLRHETGPSRLPVVQIANRYLQEGKTIRQVQTLVQLPFHAATNPLSREIIIFTLHAEADFTDYQRRHYVQIINSFNPNVSPLAE</sequence>
<name>A0A2T7B6A7_9ENTR</name>
<comment type="caution">
    <text evidence="1">The sequence shown here is derived from an EMBL/GenBank/DDBJ whole genome shotgun (WGS) entry which is preliminary data.</text>
</comment>
<accession>A0A2T7B6A7</accession>